<dbReference type="Proteomes" id="UP000785679">
    <property type="component" value="Unassembled WGS sequence"/>
</dbReference>
<reference evidence="1" key="1">
    <citation type="submission" date="2019-06" db="EMBL/GenBank/DDBJ databases">
        <authorList>
            <person name="Zheng W."/>
        </authorList>
    </citation>
    <scope>NUCLEOTIDE SEQUENCE</scope>
    <source>
        <strain evidence="1">QDHG01</strain>
    </source>
</reference>
<protein>
    <submittedName>
        <fullName evidence="1">Uncharacterized protein</fullName>
    </submittedName>
</protein>
<evidence type="ECO:0000313" key="2">
    <source>
        <dbReference type="Proteomes" id="UP000785679"/>
    </source>
</evidence>
<dbReference type="EMBL" id="RRYP01012370">
    <property type="protein sequence ID" value="TNV77160.1"/>
    <property type="molecule type" value="Genomic_DNA"/>
</dbReference>
<organism evidence="1 2">
    <name type="scientific">Halteria grandinella</name>
    <dbReference type="NCBI Taxonomy" id="5974"/>
    <lineage>
        <taxon>Eukaryota</taxon>
        <taxon>Sar</taxon>
        <taxon>Alveolata</taxon>
        <taxon>Ciliophora</taxon>
        <taxon>Intramacronucleata</taxon>
        <taxon>Spirotrichea</taxon>
        <taxon>Stichotrichia</taxon>
        <taxon>Sporadotrichida</taxon>
        <taxon>Halteriidae</taxon>
        <taxon>Halteria</taxon>
    </lineage>
</organism>
<sequence>MMSCKRHIRESYIGSIEMVDRASSKQLMLQGYTSKWVAVKFCPSLVVSEHLQEQWVVFFVLFMNYSTPLLCLKLI</sequence>
<comment type="caution">
    <text evidence="1">The sequence shown here is derived from an EMBL/GenBank/DDBJ whole genome shotgun (WGS) entry which is preliminary data.</text>
</comment>
<name>A0A8J8NMC0_HALGN</name>
<gene>
    <name evidence="1" type="ORF">FGO68_gene79</name>
</gene>
<evidence type="ECO:0000313" key="1">
    <source>
        <dbReference type="EMBL" id="TNV77160.1"/>
    </source>
</evidence>
<proteinExistence type="predicted"/>
<accession>A0A8J8NMC0</accession>
<dbReference type="AlphaFoldDB" id="A0A8J8NMC0"/>
<keyword evidence="2" id="KW-1185">Reference proteome</keyword>